<evidence type="ECO:0000256" key="1">
    <source>
        <dbReference type="ARBA" id="ARBA00004141"/>
    </source>
</evidence>
<keyword evidence="4 5" id="KW-0472">Membrane</keyword>
<dbReference type="EMBL" id="CP140154">
    <property type="protein sequence ID" value="WQG87997.1"/>
    <property type="molecule type" value="Genomic_DNA"/>
</dbReference>
<dbReference type="AlphaFoldDB" id="A0A1K1SH19"/>
<dbReference type="GO" id="GO:0016020">
    <property type="term" value="C:membrane"/>
    <property type="evidence" value="ECO:0007669"/>
    <property type="project" value="UniProtKB-SubCell"/>
</dbReference>
<feature type="transmembrane region" description="Helical" evidence="5">
    <location>
        <begin position="73"/>
        <end position="95"/>
    </location>
</feature>
<name>A0A1K1SH19_9BACT</name>
<dbReference type="Pfam" id="PF07291">
    <property type="entry name" value="MauE"/>
    <property type="match status" value="1"/>
</dbReference>
<dbReference type="InterPro" id="IPR009908">
    <property type="entry name" value="Methylamine_util_MauE"/>
</dbReference>
<dbReference type="STRING" id="1004.SAMN05661012_05397"/>
<dbReference type="GO" id="GO:0030416">
    <property type="term" value="P:methylamine metabolic process"/>
    <property type="evidence" value="ECO:0007669"/>
    <property type="project" value="InterPro"/>
</dbReference>
<feature type="transmembrane region" description="Helical" evidence="5">
    <location>
        <begin position="12"/>
        <end position="33"/>
    </location>
</feature>
<gene>
    <name evidence="7" type="ORF">SAMN05661012_05397</name>
    <name evidence="8" type="ORF">SR876_24020</name>
</gene>
<evidence type="ECO:0000256" key="5">
    <source>
        <dbReference type="SAM" id="Phobius"/>
    </source>
</evidence>
<reference evidence="7 9" key="1">
    <citation type="submission" date="2016-11" db="EMBL/GenBank/DDBJ databases">
        <authorList>
            <person name="Jaros S."/>
            <person name="Januszkiewicz K."/>
            <person name="Wedrychowicz H."/>
        </authorList>
    </citation>
    <scope>NUCLEOTIDE SEQUENCE [LARGE SCALE GENOMIC DNA]</scope>
    <source>
        <strain evidence="7 9">DSM 784</strain>
    </source>
</reference>
<proteinExistence type="predicted"/>
<evidence type="ECO:0000256" key="2">
    <source>
        <dbReference type="ARBA" id="ARBA00022692"/>
    </source>
</evidence>
<evidence type="ECO:0000256" key="4">
    <source>
        <dbReference type="ARBA" id="ARBA00023136"/>
    </source>
</evidence>
<evidence type="ECO:0000313" key="10">
    <source>
        <dbReference type="Proteomes" id="UP001326715"/>
    </source>
</evidence>
<reference evidence="8 10" key="2">
    <citation type="submission" date="2023-11" db="EMBL/GenBank/DDBJ databases">
        <title>MicrobeMod: A computational toolkit for identifying prokaryotic methylation and restriction-modification with nanopore sequencing.</title>
        <authorList>
            <person name="Crits-Christoph A."/>
            <person name="Kang S.C."/>
            <person name="Lee H."/>
            <person name="Ostrov N."/>
        </authorList>
    </citation>
    <scope>NUCLEOTIDE SEQUENCE [LARGE SCALE GENOMIC DNA]</scope>
    <source>
        <strain evidence="8 10">ATCC 23090</strain>
    </source>
</reference>
<evidence type="ECO:0000313" key="9">
    <source>
        <dbReference type="Proteomes" id="UP000183788"/>
    </source>
</evidence>
<dbReference type="RefSeq" id="WP_072364425.1">
    <property type="nucleotide sequence ID" value="NZ_CP139972.1"/>
</dbReference>
<feature type="domain" description="Methylamine utilisation protein MauE" evidence="6">
    <location>
        <begin position="5"/>
        <end position="130"/>
    </location>
</feature>
<dbReference type="EMBL" id="FPIZ01000022">
    <property type="protein sequence ID" value="SFW83367.1"/>
    <property type="molecule type" value="Genomic_DNA"/>
</dbReference>
<keyword evidence="3 5" id="KW-1133">Transmembrane helix</keyword>
<dbReference type="Proteomes" id="UP000183788">
    <property type="component" value="Unassembled WGS sequence"/>
</dbReference>
<keyword evidence="10" id="KW-1185">Reference proteome</keyword>
<evidence type="ECO:0000313" key="7">
    <source>
        <dbReference type="EMBL" id="SFW83367.1"/>
    </source>
</evidence>
<evidence type="ECO:0000256" key="3">
    <source>
        <dbReference type="ARBA" id="ARBA00022989"/>
    </source>
</evidence>
<feature type="transmembrane region" description="Helical" evidence="5">
    <location>
        <begin position="115"/>
        <end position="131"/>
    </location>
</feature>
<protein>
    <recommendedName>
        <fullName evidence="6">Methylamine utilisation protein MauE domain-containing protein</fullName>
    </recommendedName>
</protein>
<comment type="subcellular location">
    <subcellularLocation>
        <location evidence="1">Membrane</location>
        <topology evidence="1">Multi-pass membrane protein</topology>
    </subcellularLocation>
</comment>
<dbReference type="Proteomes" id="UP001326715">
    <property type="component" value="Chromosome"/>
</dbReference>
<feature type="transmembrane region" description="Helical" evidence="5">
    <location>
        <begin position="45"/>
        <end position="66"/>
    </location>
</feature>
<sequence>MKSSFVLSFIRYALCFLFLYTSFNKLMAFDYYLYDLKRSPLLGNYATIIAILVPGAELLVAALLLLEKTIRGGLLGSLGLMVLFTIYVGYVLLYAATRPCTCGGIIRNLTWPQHFVFNICFLLLSILGLYLQRRSLATYFHTGDAEKPLE</sequence>
<accession>A0A1K1SH19</accession>
<keyword evidence="2 5" id="KW-0812">Transmembrane</keyword>
<evidence type="ECO:0000313" key="8">
    <source>
        <dbReference type="EMBL" id="WQG87997.1"/>
    </source>
</evidence>
<dbReference type="OrthoDB" id="673785at2"/>
<organism evidence="7 9">
    <name type="scientific">Chitinophaga sancti</name>
    <dbReference type="NCBI Taxonomy" id="1004"/>
    <lineage>
        <taxon>Bacteria</taxon>
        <taxon>Pseudomonadati</taxon>
        <taxon>Bacteroidota</taxon>
        <taxon>Chitinophagia</taxon>
        <taxon>Chitinophagales</taxon>
        <taxon>Chitinophagaceae</taxon>
        <taxon>Chitinophaga</taxon>
    </lineage>
</organism>
<evidence type="ECO:0000259" key="6">
    <source>
        <dbReference type="Pfam" id="PF07291"/>
    </source>
</evidence>